<sequence length="210" mass="23058">MAAHAHFTHQNFDGSKSLVGAQAIRACAERRKGGWECSGSTSPTETARPCRRCSGLGARELLYPQPSLKTHRGGLPPVSARDRGLWSRSRTTPRGDVAPRRLEAARSLAPFDSQNLRDNLVSSVKPRSNETTPGTSWALLPKGSPLTAGDADASFFADAIFCNRRTHGYDLYDRQRSPEGRRALFATLSKSPFLMTAFAARRTSRTRSRL</sequence>
<evidence type="ECO:0000256" key="1">
    <source>
        <dbReference type="SAM" id="MobiDB-lite"/>
    </source>
</evidence>
<evidence type="ECO:0000313" key="2">
    <source>
        <dbReference type="EMBL" id="KKW33268.1"/>
    </source>
</evidence>
<feature type="region of interest" description="Disordered" evidence="1">
    <location>
        <begin position="66"/>
        <end position="96"/>
    </location>
</feature>
<gene>
    <name evidence="2" type="ORF">UY77_C0002G0016</name>
</gene>
<dbReference type="EMBL" id="LCRI01000002">
    <property type="protein sequence ID" value="KKW33268.1"/>
    <property type="molecule type" value="Genomic_DNA"/>
</dbReference>
<dbReference type="Proteomes" id="UP000034711">
    <property type="component" value="Unassembled WGS sequence"/>
</dbReference>
<evidence type="ECO:0000313" key="3">
    <source>
        <dbReference type="Proteomes" id="UP000034711"/>
    </source>
</evidence>
<organism evidence="2 3">
    <name type="scientific">Candidatus Uhrbacteria bacterium GW2011_GWA2_53_10</name>
    <dbReference type="NCBI Taxonomy" id="1618980"/>
    <lineage>
        <taxon>Bacteria</taxon>
        <taxon>Candidatus Uhriibacteriota</taxon>
    </lineage>
</organism>
<protein>
    <submittedName>
        <fullName evidence="2">Uncharacterized protein</fullName>
    </submittedName>
</protein>
<comment type="caution">
    <text evidence="2">The sequence shown here is derived from an EMBL/GenBank/DDBJ whole genome shotgun (WGS) entry which is preliminary data.</text>
</comment>
<name>A0A0G1XPU7_9BACT</name>
<reference evidence="2 3" key="1">
    <citation type="journal article" date="2015" name="Nature">
        <title>rRNA introns, odd ribosomes, and small enigmatic genomes across a large radiation of phyla.</title>
        <authorList>
            <person name="Brown C.T."/>
            <person name="Hug L.A."/>
            <person name="Thomas B.C."/>
            <person name="Sharon I."/>
            <person name="Castelle C.J."/>
            <person name="Singh A."/>
            <person name="Wilkins M.J."/>
            <person name="Williams K.H."/>
            <person name="Banfield J.F."/>
        </authorList>
    </citation>
    <scope>NUCLEOTIDE SEQUENCE [LARGE SCALE GENOMIC DNA]</scope>
</reference>
<proteinExistence type="predicted"/>
<accession>A0A0G1XPU7</accession>
<dbReference type="AlphaFoldDB" id="A0A0G1XPU7"/>